<evidence type="ECO:0000313" key="1">
    <source>
        <dbReference type="EMBL" id="GHH87930.1"/>
    </source>
</evidence>
<gene>
    <name evidence="1" type="ORF">GCM10017771_31130</name>
</gene>
<dbReference type="RefSeq" id="WP_189783059.1">
    <property type="nucleotide sequence ID" value="NZ_BNAT01000009.1"/>
</dbReference>
<evidence type="ECO:0000313" key="2">
    <source>
        <dbReference type="Proteomes" id="UP000603227"/>
    </source>
</evidence>
<proteinExistence type="predicted"/>
<keyword evidence="2" id="KW-1185">Reference proteome</keyword>
<reference evidence="1" key="2">
    <citation type="submission" date="2020-09" db="EMBL/GenBank/DDBJ databases">
        <authorList>
            <person name="Sun Q."/>
            <person name="Zhou Y."/>
        </authorList>
    </citation>
    <scope>NUCLEOTIDE SEQUENCE</scope>
    <source>
        <strain evidence="1">CGMCC 4.7403</strain>
    </source>
</reference>
<accession>A0A919GQB2</accession>
<protein>
    <submittedName>
        <fullName evidence="1">Uncharacterized protein</fullName>
    </submittedName>
</protein>
<organism evidence="1 2">
    <name type="scientific">Streptomyces capitiformicae</name>
    <dbReference type="NCBI Taxonomy" id="2014920"/>
    <lineage>
        <taxon>Bacteria</taxon>
        <taxon>Bacillati</taxon>
        <taxon>Actinomycetota</taxon>
        <taxon>Actinomycetes</taxon>
        <taxon>Kitasatosporales</taxon>
        <taxon>Streptomycetaceae</taxon>
        <taxon>Streptomyces</taxon>
    </lineage>
</organism>
<comment type="caution">
    <text evidence="1">The sequence shown here is derived from an EMBL/GenBank/DDBJ whole genome shotgun (WGS) entry which is preliminary data.</text>
</comment>
<name>A0A919GQB2_9ACTN</name>
<dbReference type="EMBL" id="BNAT01000009">
    <property type="protein sequence ID" value="GHH87930.1"/>
    <property type="molecule type" value="Genomic_DNA"/>
</dbReference>
<sequence length="116" mass="12704">MPTSSTTPDREAAKARVRAKLEAERALPASEQITNTLHATRTTAEAQALIAQLRAEIERDIRWQVAEDFKTVGEKQDSLSWGEAYYIARDGLCRCRGGSKPCDAEGIREQVEGGAA</sequence>
<reference evidence="1" key="1">
    <citation type="journal article" date="2014" name="Int. J. Syst. Evol. Microbiol.">
        <title>Complete genome sequence of Corynebacterium casei LMG S-19264T (=DSM 44701T), isolated from a smear-ripened cheese.</title>
        <authorList>
            <consortium name="US DOE Joint Genome Institute (JGI-PGF)"/>
            <person name="Walter F."/>
            <person name="Albersmeier A."/>
            <person name="Kalinowski J."/>
            <person name="Ruckert C."/>
        </authorList>
    </citation>
    <scope>NUCLEOTIDE SEQUENCE</scope>
    <source>
        <strain evidence="1">CGMCC 4.7403</strain>
    </source>
</reference>
<dbReference type="Proteomes" id="UP000603227">
    <property type="component" value="Unassembled WGS sequence"/>
</dbReference>
<dbReference type="AlphaFoldDB" id="A0A919GQB2"/>